<organism evidence="2 3">
    <name type="scientific">Theobroma cacao</name>
    <name type="common">Cacao</name>
    <name type="synonym">Cocoa</name>
    <dbReference type="NCBI Taxonomy" id="3641"/>
    <lineage>
        <taxon>Eukaryota</taxon>
        <taxon>Viridiplantae</taxon>
        <taxon>Streptophyta</taxon>
        <taxon>Embryophyta</taxon>
        <taxon>Tracheophyta</taxon>
        <taxon>Spermatophyta</taxon>
        <taxon>Magnoliopsida</taxon>
        <taxon>eudicotyledons</taxon>
        <taxon>Gunneridae</taxon>
        <taxon>Pentapetalae</taxon>
        <taxon>rosids</taxon>
        <taxon>malvids</taxon>
        <taxon>Malvales</taxon>
        <taxon>Malvaceae</taxon>
        <taxon>Byttnerioideae</taxon>
        <taxon>Theobroma</taxon>
    </lineage>
</organism>
<name>A0A061EXE0_THECC</name>
<dbReference type="Proteomes" id="UP000026915">
    <property type="component" value="Chromosome 5"/>
</dbReference>
<dbReference type="InParanoid" id="A0A061EXE0"/>
<evidence type="ECO:0000313" key="2">
    <source>
        <dbReference type="EMBL" id="EOY09333.1"/>
    </source>
</evidence>
<dbReference type="AlphaFoldDB" id="A0A061EXE0"/>
<gene>
    <name evidence="2" type="ORF">TCM_024755</name>
</gene>
<feature type="region of interest" description="Disordered" evidence="1">
    <location>
        <begin position="157"/>
        <end position="182"/>
    </location>
</feature>
<dbReference type="Gramene" id="EOY09333">
    <property type="protein sequence ID" value="EOY09333"/>
    <property type="gene ID" value="TCM_024755"/>
</dbReference>
<reference evidence="2 3" key="1">
    <citation type="journal article" date="2013" name="Genome Biol.">
        <title>The genome sequence of the most widely cultivated cacao type and its use to identify candidate genes regulating pod color.</title>
        <authorList>
            <person name="Motamayor J.C."/>
            <person name="Mockaitis K."/>
            <person name="Schmutz J."/>
            <person name="Haiminen N."/>
            <person name="Iii D.L."/>
            <person name="Cornejo O."/>
            <person name="Findley S.D."/>
            <person name="Zheng P."/>
            <person name="Utro F."/>
            <person name="Royaert S."/>
            <person name="Saski C."/>
            <person name="Jenkins J."/>
            <person name="Podicheti R."/>
            <person name="Zhao M."/>
            <person name="Scheffler B.E."/>
            <person name="Stack J.C."/>
            <person name="Feltus F.A."/>
            <person name="Mustiga G.M."/>
            <person name="Amores F."/>
            <person name="Phillips W."/>
            <person name="Marelli J.P."/>
            <person name="May G.D."/>
            <person name="Shapiro H."/>
            <person name="Ma J."/>
            <person name="Bustamante C.D."/>
            <person name="Schnell R.J."/>
            <person name="Main D."/>
            <person name="Gilbert D."/>
            <person name="Parida L."/>
            <person name="Kuhn D.N."/>
        </authorList>
    </citation>
    <scope>NUCLEOTIDE SEQUENCE [LARGE SCALE GENOMIC DNA]</scope>
    <source>
        <strain evidence="3">cv. Matina 1-6</strain>
    </source>
</reference>
<evidence type="ECO:0000313" key="3">
    <source>
        <dbReference type="Proteomes" id="UP000026915"/>
    </source>
</evidence>
<dbReference type="EMBL" id="CM001883">
    <property type="protein sequence ID" value="EOY09333.1"/>
    <property type="molecule type" value="Genomic_DNA"/>
</dbReference>
<sequence>MIVLCHHHHPCVSARFIHMHAATSIRVIIPIQPVWFCQEDPLVAECDPGFCRDFCLWISLIVQGTNMMCTGQSVAFFVLMLRRLCLYIESVQERFLVYIAFEGYWGGVGRPGILSFLYRFLDTGHVVLIQGEKIPIRHVRWFRNMNIFAERGREGSKAWEKGEGSPGNQVVDGRKQHVKNSGARESEKCCEVGFLHGKIQFMSTSHS</sequence>
<accession>A0A061EXE0</accession>
<protein>
    <submittedName>
        <fullName evidence="2">Uncharacterized protein</fullName>
    </submittedName>
</protein>
<keyword evidence="3" id="KW-1185">Reference proteome</keyword>
<dbReference type="HOGENOM" id="CLU_1328438_0_0_1"/>
<evidence type="ECO:0000256" key="1">
    <source>
        <dbReference type="SAM" id="MobiDB-lite"/>
    </source>
</evidence>
<proteinExistence type="predicted"/>